<dbReference type="InterPro" id="IPR043502">
    <property type="entry name" value="DNA/RNA_pol_sf"/>
</dbReference>
<dbReference type="CDD" id="cd09274">
    <property type="entry name" value="RNase_HI_RT_Ty3"/>
    <property type="match status" value="1"/>
</dbReference>
<organism evidence="8 9">
    <name type="scientific">Solanum verrucosum</name>
    <dbReference type="NCBI Taxonomy" id="315347"/>
    <lineage>
        <taxon>Eukaryota</taxon>
        <taxon>Viridiplantae</taxon>
        <taxon>Streptophyta</taxon>
        <taxon>Embryophyta</taxon>
        <taxon>Tracheophyta</taxon>
        <taxon>Spermatophyta</taxon>
        <taxon>Magnoliopsida</taxon>
        <taxon>eudicotyledons</taxon>
        <taxon>Gunneridae</taxon>
        <taxon>Pentapetalae</taxon>
        <taxon>asterids</taxon>
        <taxon>lamiids</taxon>
        <taxon>Solanales</taxon>
        <taxon>Solanaceae</taxon>
        <taxon>Solanoideae</taxon>
        <taxon>Solaneae</taxon>
        <taxon>Solanum</taxon>
    </lineage>
</organism>
<evidence type="ECO:0000313" key="8">
    <source>
        <dbReference type="EMBL" id="WMV47132.1"/>
    </source>
</evidence>
<protein>
    <recommendedName>
        <fullName evidence="7">Reverse transcriptase RNase H-like domain-containing protein</fullName>
    </recommendedName>
</protein>
<dbReference type="PANTHER" id="PTHR34072:SF52">
    <property type="entry name" value="RIBONUCLEASE H"/>
    <property type="match status" value="1"/>
</dbReference>
<feature type="non-terminal residue" evidence="8">
    <location>
        <position position="246"/>
    </location>
</feature>
<dbReference type="Gene3D" id="3.30.70.270">
    <property type="match status" value="1"/>
</dbReference>
<reference evidence="8" key="1">
    <citation type="submission" date="2023-08" db="EMBL/GenBank/DDBJ databases">
        <title>A de novo genome assembly of Solanum verrucosum Schlechtendal, a Mexican diploid species geographically isolated from the other diploid A-genome species in potato relatives.</title>
        <authorList>
            <person name="Hosaka K."/>
        </authorList>
    </citation>
    <scope>NUCLEOTIDE SEQUENCE</scope>
    <source>
        <tissue evidence="8">Young leaves</tissue>
    </source>
</reference>
<dbReference type="GO" id="GO:0004519">
    <property type="term" value="F:endonuclease activity"/>
    <property type="evidence" value="ECO:0007669"/>
    <property type="project" value="UniProtKB-KW"/>
</dbReference>
<feature type="domain" description="Reverse transcriptase RNase H-like" evidence="7">
    <location>
        <begin position="86"/>
        <end position="182"/>
    </location>
</feature>
<dbReference type="InterPro" id="IPR043128">
    <property type="entry name" value="Rev_trsase/Diguanyl_cyclase"/>
</dbReference>
<evidence type="ECO:0000256" key="4">
    <source>
        <dbReference type="ARBA" id="ARBA00022759"/>
    </source>
</evidence>
<dbReference type="FunFam" id="3.30.70.270:FF:000020">
    <property type="entry name" value="Transposon Tf2-6 polyprotein-like Protein"/>
    <property type="match status" value="1"/>
</dbReference>
<keyword evidence="2" id="KW-0548">Nucleotidyltransferase</keyword>
<keyword evidence="4" id="KW-0255">Endonuclease</keyword>
<dbReference type="Pfam" id="PF17917">
    <property type="entry name" value="RT_RNaseH"/>
    <property type="match status" value="1"/>
</dbReference>
<dbReference type="Gene3D" id="3.10.20.370">
    <property type="match status" value="1"/>
</dbReference>
<dbReference type="InterPro" id="IPR041373">
    <property type="entry name" value="RT_RNaseH"/>
</dbReference>
<evidence type="ECO:0000256" key="2">
    <source>
        <dbReference type="ARBA" id="ARBA00022695"/>
    </source>
</evidence>
<dbReference type="GO" id="GO:0016787">
    <property type="term" value="F:hydrolase activity"/>
    <property type="evidence" value="ECO:0007669"/>
    <property type="project" value="UniProtKB-KW"/>
</dbReference>
<gene>
    <name evidence="8" type="ORF">MTR67_040517</name>
</gene>
<evidence type="ECO:0000256" key="3">
    <source>
        <dbReference type="ARBA" id="ARBA00022722"/>
    </source>
</evidence>
<name>A0AAF0ZPH6_SOLVR</name>
<keyword evidence="6" id="KW-0695">RNA-directed DNA polymerase</keyword>
<evidence type="ECO:0000256" key="5">
    <source>
        <dbReference type="ARBA" id="ARBA00022801"/>
    </source>
</evidence>
<keyword evidence="9" id="KW-1185">Reference proteome</keyword>
<accession>A0AAF0ZPH6</accession>
<dbReference type="EMBL" id="CP133620">
    <property type="protein sequence ID" value="WMV47132.1"/>
    <property type="molecule type" value="Genomic_DNA"/>
</dbReference>
<dbReference type="AlphaFoldDB" id="A0AAF0ZPH6"/>
<keyword evidence="5" id="KW-0378">Hydrolase</keyword>
<proteinExistence type="predicted"/>
<evidence type="ECO:0000256" key="6">
    <source>
        <dbReference type="ARBA" id="ARBA00022918"/>
    </source>
</evidence>
<evidence type="ECO:0000313" key="9">
    <source>
        <dbReference type="Proteomes" id="UP001234989"/>
    </source>
</evidence>
<dbReference type="PANTHER" id="PTHR34072">
    <property type="entry name" value="ENZYMATIC POLYPROTEIN-RELATED"/>
    <property type="match status" value="1"/>
</dbReference>
<evidence type="ECO:0000256" key="1">
    <source>
        <dbReference type="ARBA" id="ARBA00022679"/>
    </source>
</evidence>
<dbReference type="Proteomes" id="UP001234989">
    <property type="component" value="Chromosome 9"/>
</dbReference>
<evidence type="ECO:0000259" key="7">
    <source>
        <dbReference type="Pfam" id="PF17917"/>
    </source>
</evidence>
<keyword evidence="1" id="KW-0808">Transferase</keyword>
<sequence length="246" mass="28674">MVDPQKIEMVKNWVRPSSVTKVRSFVGLASYYLGFVKNFDSIAIHLANLTKKEIPFEWTEKCEESFQKLKILLTTTPILALPVEGKYFIIYCDASHFCLGVVLMYDKNIIAYASHQLKVHRRNYPTHDLELAAVVFALKIWRHYLYGVKCEVFTDHLLLQHVFTLKDLNWRQQRWMELLKDYDVTIQYHPGKANVAVDAFSQIMLGISERGGVLTSIEVRATFIDEIKTKQFEDENLEELRKKIAI</sequence>
<dbReference type="SUPFAM" id="SSF56672">
    <property type="entry name" value="DNA/RNA polymerases"/>
    <property type="match status" value="1"/>
</dbReference>
<dbReference type="GO" id="GO:0003964">
    <property type="term" value="F:RNA-directed DNA polymerase activity"/>
    <property type="evidence" value="ECO:0007669"/>
    <property type="project" value="UniProtKB-KW"/>
</dbReference>
<keyword evidence="3" id="KW-0540">Nuclease</keyword>